<comment type="caution">
    <text evidence="5">The sequence shown here is derived from an EMBL/GenBank/DDBJ whole genome shotgun (WGS) entry which is preliminary data.</text>
</comment>
<evidence type="ECO:0000256" key="1">
    <source>
        <dbReference type="ARBA" id="ARBA00022741"/>
    </source>
</evidence>
<dbReference type="AlphaFoldDB" id="A0A4Q0YTD8"/>
<keyword evidence="3" id="KW-0067">ATP-binding</keyword>
<dbReference type="EMBL" id="PEIB01000002">
    <property type="protein sequence ID" value="RXJ74532.1"/>
    <property type="molecule type" value="Genomic_DNA"/>
</dbReference>
<dbReference type="Proteomes" id="UP000290287">
    <property type="component" value="Unassembled WGS sequence"/>
</dbReference>
<dbReference type="RefSeq" id="WP_129121001.1">
    <property type="nucleotide sequence ID" value="NZ_PEIB01000002.1"/>
</dbReference>
<dbReference type="InterPro" id="IPR029000">
    <property type="entry name" value="Cyclophilin-like_dom_sf"/>
</dbReference>
<dbReference type="OrthoDB" id="9768696at2"/>
<dbReference type="Pfam" id="PF02626">
    <property type="entry name" value="CT_A_B"/>
    <property type="match status" value="1"/>
</dbReference>
<dbReference type="PANTHER" id="PTHR43309:SF4">
    <property type="entry name" value="CARBOXYLTRANSFERASE DOMAIN-CONTAINING PROTEIN"/>
    <property type="match status" value="1"/>
</dbReference>
<feature type="domain" description="Carboxyltransferase" evidence="4">
    <location>
        <begin position="24"/>
        <end position="304"/>
    </location>
</feature>
<protein>
    <submittedName>
        <fullName evidence="5">Allophanate hydrolase</fullName>
    </submittedName>
</protein>
<dbReference type="SUPFAM" id="SSF50891">
    <property type="entry name" value="Cyclophilin-like"/>
    <property type="match status" value="1"/>
</dbReference>
<organism evidence="5 6">
    <name type="scientific">Veronia nyctiphanis</name>
    <dbReference type="NCBI Taxonomy" id="1278244"/>
    <lineage>
        <taxon>Bacteria</taxon>
        <taxon>Pseudomonadati</taxon>
        <taxon>Pseudomonadota</taxon>
        <taxon>Gammaproteobacteria</taxon>
        <taxon>Vibrionales</taxon>
        <taxon>Vibrionaceae</taxon>
        <taxon>Veronia</taxon>
    </lineage>
</organism>
<dbReference type="GO" id="GO:0016787">
    <property type="term" value="F:hydrolase activity"/>
    <property type="evidence" value="ECO:0007669"/>
    <property type="project" value="UniProtKB-KW"/>
</dbReference>
<dbReference type="Gene3D" id="2.40.100.10">
    <property type="entry name" value="Cyclophilin-like"/>
    <property type="match status" value="1"/>
</dbReference>
<dbReference type="NCBIfam" id="TIGR00724">
    <property type="entry name" value="urea_amlyse_rel"/>
    <property type="match status" value="1"/>
</dbReference>
<keyword evidence="1" id="KW-0547">Nucleotide-binding</keyword>
<evidence type="ECO:0000256" key="2">
    <source>
        <dbReference type="ARBA" id="ARBA00022801"/>
    </source>
</evidence>
<keyword evidence="6" id="KW-1185">Reference proteome</keyword>
<keyword evidence="2 5" id="KW-0378">Hydrolase</keyword>
<name>A0A4Q0YTD8_9GAMM</name>
<sequence length="307" mass="33366">MAFKVLNPGVLSLLQDSGRFGYQHLGITHGGPMDEHAFFWANRILGNSPDAAQIEITFGQCVLEAHQPVSVALTGADLNARLNDRVIAPWCTYQLKPGDQLEFQSPRSGLRAYLAVADGFDVEPQLGSCSTVSREQLGGLSKNGEKLKAGDKLEVSSNRVVNDTRVPSWAIPDYQSALSLGVILGYQHTSFCEATKARFFHSQYTVSNNIDRMGYRLEGPSVKSSLTGITSEGIAYGAIQVPDDGQPIVLMKDRQTIGGYPKIGCLSALGAGKLAQRMPGDSVGFYPMDISEAEIERRLFNRMIFGC</sequence>
<evidence type="ECO:0000256" key="3">
    <source>
        <dbReference type="ARBA" id="ARBA00022840"/>
    </source>
</evidence>
<evidence type="ECO:0000259" key="4">
    <source>
        <dbReference type="SMART" id="SM00797"/>
    </source>
</evidence>
<dbReference type="GO" id="GO:0005524">
    <property type="term" value="F:ATP binding"/>
    <property type="evidence" value="ECO:0007669"/>
    <property type="project" value="UniProtKB-KW"/>
</dbReference>
<evidence type="ECO:0000313" key="5">
    <source>
        <dbReference type="EMBL" id="RXJ74532.1"/>
    </source>
</evidence>
<evidence type="ECO:0000313" key="6">
    <source>
        <dbReference type="Proteomes" id="UP000290287"/>
    </source>
</evidence>
<gene>
    <name evidence="5" type="ORF">CS022_02860</name>
</gene>
<reference evidence="5 6" key="1">
    <citation type="submission" date="2017-10" db="EMBL/GenBank/DDBJ databases">
        <title>Nyctiphanis sp. nov., isolated from the stomach of the euphausiid Nyctiphanes simplex (Hansen, 1911) in the Gulf of California.</title>
        <authorList>
            <person name="Gomez-Gil B."/>
            <person name="Aguilar-Mendez M."/>
            <person name="Lopez-Cortes A."/>
            <person name="Gomez-Gutierrez J."/>
            <person name="Roque A."/>
            <person name="Lang E."/>
            <person name="Gonzalez-Castillo A."/>
        </authorList>
    </citation>
    <scope>NUCLEOTIDE SEQUENCE [LARGE SCALE GENOMIC DNA]</scope>
    <source>
        <strain evidence="5 6">CAIM 600</strain>
    </source>
</reference>
<dbReference type="SMART" id="SM00797">
    <property type="entry name" value="AHS2"/>
    <property type="match status" value="1"/>
</dbReference>
<dbReference type="InterPro" id="IPR003778">
    <property type="entry name" value="CT_A_B"/>
</dbReference>
<proteinExistence type="predicted"/>
<accession>A0A4Q0YTD8</accession>
<dbReference type="PANTHER" id="PTHR43309">
    <property type="entry name" value="5-OXOPROLINASE SUBUNIT C"/>
    <property type="match status" value="1"/>
</dbReference>
<dbReference type="InterPro" id="IPR052708">
    <property type="entry name" value="PxpC"/>
</dbReference>